<dbReference type="AlphaFoldDB" id="A0A1M6P3F4"/>
<dbReference type="OrthoDB" id="1187707at2"/>
<sequence>MIKKFIKKIISLMLVVCLVLTANIVSFAQMKNKDMEFNNYAKFYLNLVEEYKVKNPNASLDDINDMLRKAMKKYDKNFAANRIRIQSIDYSDYLPTDKVALSDPEKEVFNSNPYYGLQALLAAQTAIDMSERRYSYGLHNGNGDAFRHSLWNCLMSSYTTVSYAKKFADAHEEGVPNEGLESYMDIYNNKKGRDVYVDNKSRIDRAPTYARTGLIIDLIQEAVDGGNMRRFAGDNFKGTYLVKTDTLGKK</sequence>
<dbReference type="Pfam" id="PF22322">
    <property type="entry name" value="DUF6973"/>
    <property type="match status" value="1"/>
</dbReference>
<feature type="domain" description="DUF6973" evidence="1">
    <location>
        <begin position="108"/>
        <end position="224"/>
    </location>
</feature>
<evidence type="ECO:0000313" key="2">
    <source>
        <dbReference type="EMBL" id="SHK02412.1"/>
    </source>
</evidence>
<evidence type="ECO:0000313" key="3">
    <source>
        <dbReference type="Proteomes" id="UP000184465"/>
    </source>
</evidence>
<reference evidence="2 3" key="1">
    <citation type="submission" date="2016-11" db="EMBL/GenBank/DDBJ databases">
        <authorList>
            <person name="Jaros S."/>
            <person name="Januszkiewicz K."/>
            <person name="Wedrychowicz H."/>
        </authorList>
    </citation>
    <scope>NUCLEOTIDE SEQUENCE [LARGE SCALE GENOMIC DNA]</scope>
    <source>
        <strain evidence="2 3">DSM 15212</strain>
    </source>
</reference>
<accession>A0A1M6P3F4</accession>
<keyword evidence="3" id="KW-1185">Reference proteome</keyword>
<dbReference type="EMBL" id="FRAG01000021">
    <property type="protein sequence ID" value="SHK02412.1"/>
    <property type="molecule type" value="Genomic_DNA"/>
</dbReference>
<evidence type="ECO:0000259" key="1">
    <source>
        <dbReference type="Pfam" id="PF22322"/>
    </source>
</evidence>
<protein>
    <recommendedName>
        <fullName evidence="1">DUF6973 domain-containing protein</fullName>
    </recommendedName>
</protein>
<dbReference type="InterPro" id="IPR054246">
    <property type="entry name" value="DUF6973"/>
</dbReference>
<dbReference type="Proteomes" id="UP000184465">
    <property type="component" value="Unassembled WGS sequence"/>
</dbReference>
<dbReference type="STRING" id="1121301.SAMN02745912_01993"/>
<proteinExistence type="predicted"/>
<gene>
    <name evidence="2" type="ORF">SAMN02745912_01993</name>
</gene>
<organism evidence="2 3">
    <name type="scientific">Paramaledivibacter caminithermalis (strain DSM 15212 / CIP 107654 / DViRD3)</name>
    <name type="common">Clostridium caminithermale</name>
    <dbReference type="NCBI Taxonomy" id="1121301"/>
    <lineage>
        <taxon>Bacteria</taxon>
        <taxon>Bacillati</taxon>
        <taxon>Bacillota</taxon>
        <taxon>Clostridia</taxon>
        <taxon>Peptostreptococcales</taxon>
        <taxon>Caminicellaceae</taxon>
        <taxon>Paramaledivibacter</taxon>
    </lineage>
</organism>
<dbReference type="RefSeq" id="WP_073149430.1">
    <property type="nucleotide sequence ID" value="NZ_FRAG01000021.1"/>
</dbReference>
<name>A0A1M6P3F4_PARC5</name>